<evidence type="ECO:0000313" key="1">
    <source>
        <dbReference type="EMBL" id="EJX08342.1"/>
    </source>
</evidence>
<reference evidence="1" key="1">
    <citation type="journal article" date="2012" name="PLoS ONE">
        <title>Gene sets for utilization of primary and secondary nutrition supplies in the distal gut of endangered iberian lynx.</title>
        <authorList>
            <person name="Alcaide M."/>
            <person name="Messina E."/>
            <person name="Richter M."/>
            <person name="Bargiela R."/>
            <person name="Peplies J."/>
            <person name="Huws S.A."/>
            <person name="Newbold C.J."/>
            <person name="Golyshin P.N."/>
            <person name="Simon M.A."/>
            <person name="Lopez G."/>
            <person name="Yakimov M.M."/>
            <person name="Ferrer M."/>
        </authorList>
    </citation>
    <scope>NUCLEOTIDE SEQUENCE</scope>
</reference>
<protein>
    <submittedName>
        <fullName evidence="1">Uncharacterized protein</fullName>
    </submittedName>
</protein>
<organism evidence="1">
    <name type="scientific">gut metagenome</name>
    <dbReference type="NCBI Taxonomy" id="749906"/>
    <lineage>
        <taxon>unclassified sequences</taxon>
        <taxon>metagenomes</taxon>
        <taxon>organismal metagenomes</taxon>
    </lineage>
</organism>
<sequence length="55" mass="6268">MRQQYYPSLSIGLLKAYLSNTYMLKRILSKSGMKPNRTFNAKLIKELFGLVAEAA</sequence>
<accession>J9GKK6</accession>
<proteinExistence type="predicted"/>
<comment type="caution">
    <text evidence="1">The sequence shown here is derived from an EMBL/GenBank/DDBJ whole genome shotgun (WGS) entry which is preliminary data.</text>
</comment>
<name>J9GKK6_9ZZZZ</name>
<dbReference type="EMBL" id="AMCI01000649">
    <property type="protein sequence ID" value="EJX08342.1"/>
    <property type="molecule type" value="Genomic_DNA"/>
</dbReference>
<dbReference type="AlphaFoldDB" id="J9GKK6"/>
<gene>
    <name evidence="1" type="ORF">EVA_03549</name>
</gene>